<sequence>MASCGYSLLLENPGSCGVSPDYPSQAVYVTLKECEKDVLDHLKFFKISGDGAIDNEMKLILARAGIFEIEKKHESITICPRHRADYGIRWRSSKVTCAVPKDFAAHKSATAKGSKPISSKDAHCILINTGKCVEVGLLMCNSCKKFLKDQHDQQLPLQPDEPCTVSTEMLVPVDTHEEGISSPTSTDSLEEMFSRLEVTSLDDSTF</sequence>
<reference evidence="1" key="1">
    <citation type="submission" date="2022-11" db="UniProtKB">
        <authorList>
            <consortium name="EnsemblMetazoa"/>
        </authorList>
    </citation>
    <scope>IDENTIFICATION</scope>
</reference>
<dbReference type="GeneID" id="110244458"/>
<name>A0A913YMW0_EXADI</name>
<dbReference type="OMA" id="HESITIC"/>
<dbReference type="OrthoDB" id="5987485at2759"/>
<proteinExistence type="predicted"/>
<dbReference type="KEGG" id="epa:110244458"/>
<keyword evidence="2" id="KW-1185">Reference proteome</keyword>
<organism evidence="1 2">
    <name type="scientific">Exaiptasia diaphana</name>
    <name type="common">Tropical sea anemone</name>
    <name type="synonym">Aiptasia pulchella</name>
    <dbReference type="NCBI Taxonomy" id="2652724"/>
    <lineage>
        <taxon>Eukaryota</taxon>
        <taxon>Metazoa</taxon>
        <taxon>Cnidaria</taxon>
        <taxon>Anthozoa</taxon>
        <taxon>Hexacorallia</taxon>
        <taxon>Actiniaria</taxon>
        <taxon>Aiptasiidae</taxon>
        <taxon>Exaiptasia</taxon>
    </lineage>
</organism>
<dbReference type="Proteomes" id="UP000887567">
    <property type="component" value="Unplaced"/>
</dbReference>
<dbReference type="EnsemblMetazoa" id="XM_028660668.1">
    <property type="protein sequence ID" value="XP_028516469.1"/>
    <property type="gene ID" value="LOC110244458"/>
</dbReference>
<dbReference type="AlphaFoldDB" id="A0A913YMW0"/>
<protein>
    <submittedName>
        <fullName evidence="1">Uncharacterized protein</fullName>
    </submittedName>
</protein>
<dbReference type="RefSeq" id="XP_028516469.1">
    <property type="nucleotide sequence ID" value="XM_028660668.1"/>
</dbReference>
<evidence type="ECO:0000313" key="1">
    <source>
        <dbReference type="EnsemblMetazoa" id="XP_028516469.1"/>
    </source>
</evidence>
<evidence type="ECO:0000313" key="2">
    <source>
        <dbReference type="Proteomes" id="UP000887567"/>
    </source>
</evidence>
<accession>A0A913YMW0</accession>